<dbReference type="EC" id="2.1.1.220" evidence="2"/>
<dbReference type="Proteomes" id="UP000284706">
    <property type="component" value="Unassembled WGS sequence"/>
</dbReference>
<evidence type="ECO:0000313" key="13">
    <source>
        <dbReference type="Proteomes" id="UP000284706"/>
    </source>
</evidence>
<dbReference type="OrthoDB" id="1925287at2759"/>
<keyword evidence="4" id="KW-0489">Methyltransferase</keyword>
<reference evidence="12 13" key="1">
    <citation type="journal article" date="2018" name="Evol. Lett.">
        <title>Horizontal gene cluster transfer increased hallucinogenic mushroom diversity.</title>
        <authorList>
            <person name="Reynolds H.T."/>
            <person name="Vijayakumar V."/>
            <person name="Gluck-Thaler E."/>
            <person name="Korotkin H.B."/>
            <person name="Matheny P.B."/>
            <person name="Slot J.C."/>
        </authorList>
    </citation>
    <scope>NUCLEOTIDE SEQUENCE [LARGE SCALE GENOMIC DNA]</scope>
    <source>
        <strain evidence="12 13">SRW20</strain>
    </source>
</reference>
<dbReference type="STRING" id="231916.A0A409W390"/>
<proteinExistence type="predicted"/>
<name>A0A409W390_9AGAR</name>
<evidence type="ECO:0000256" key="6">
    <source>
        <dbReference type="ARBA" id="ARBA00022691"/>
    </source>
</evidence>
<evidence type="ECO:0000256" key="3">
    <source>
        <dbReference type="ARBA" id="ARBA00015963"/>
    </source>
</evidence>
<accession>A0A409W390</accession>
<dbReference type="Gene3D" id="3.10.330.20">
    <property type="match status" value="1"/>
</dbReference>
<organism evidence="12 13">
    <name type="scientific">Gymnopilus dilepis</name>
    <dbReference type="NCBI Taxonomy" id="231916"/>
    <lineage>
        <taxon>Eukaryota</taxon>
        <taxon>Fungi</taxon>
        <taxon>Dikarya</taxon>
        <taxon>Basidiomycota</taxon>
        <taxon>Agaricomycotina</taxon>
        <taxon>Agaricomycetes</taxon>
        <taxon>Agaricomycetidae</taxon>
        <taxon>Agaricales</taxon>
        <taxon>Agaricineae</taxon>
        <taxon>Hymenogastraceae</taxon>
        <taxon>Gymnopilus</taxon>
    </lineage>
</organism>
<feature type="region of interest" description="Disordered" evidence="10">
    <location>
        <begin position="387"/>
        <end position="422"/>
    </location>
</feature>
<dbReference type="AlphaFoldDB" id="A0A409W390"/>
<evidence type="ECO:0000256" key="1">
    <source>
        <dbReference type="ARBA" id="ARBA00004123"/>
    </source>
</evidence>
<keyword evidence="8" id="KW-0539">Nucleus</keyword>
<evidence type="ECO:0000256" key="2">
    <source>
        <dbReference type="ARBA" id="ARBA00012796"/>
    </source>
</evidence>
<keyword evidence="7" id="KW-0819">tRNA processing</keyword>
<evidence type="ECO:0000256" key="5">
    <source>
        <dbReference type="ARBA" id="ARBA00022679"/>
    </source>
</evidence>
<evidence type="ECO:0000256" key="7">
    <source>
        <dbReference type="ARBA" id="ARBA00022694"/>
    </source>
</evidence>
<feature type="compositionally biased region" description="Low complexity" evidence="10">
    <location>
        <begin position="309"/>
        <end position="318"/>
    </location>
</feature>
<feature type="region of interest" description="Disordered" evidence="10">
    <location>
        <begin position="450"/>
        <end position="495"/>
    </location>
</feature>
<dbReference type="GO" id="GO:0030488">
    <property type="term" value="P:tRNA methylation"/>
    <property type="evidence" value="ECO:0007669"/>
    <property type="project" value="InterPro"/>
</dbReference>
<dbReference type="GO" id="GO:0031515">
    <property type="term" value="C:tRNA (m1A) methyltransferase complex"/>
    <property type="evidence" value="ECO:0007669"/>
    <property type="project" value="InterPro"/>
</dbReference>
<sequence length="495" mass="53927">MWSSAREVAAGDTVIIWLTRDQVQPLVVTPGKDFNTKFGNFRQADFVGVPYGSKVPSRSGRGFIHILRPTPELWTIALPHRTQILYLADIAFITSYLNIRKGSRVIEAGKSIANVRLTYVQPIAWRWAIHFDSTTILTLKRRIKGTGSGSFSHSVTRTVGPSGHLYSYEFHEARFTKAKEEFTRHGMDDTVTVQHRNVCKDGFTVVDEVDAVFLDLPAPWEAVEHAKKALRKDRVTRICCFSPCIEQVLRTVNALNEAGFTEITMYETLLRPIEVFQVPQMQSVSVLSDKLKQSEQKREEKRLRQIAANKAAAAAAAAKPKRKRGEAEEDDRANVPESESSAEEGVSSKRVKTEDALSNGAGDPEIPQPIETDVEAGNEMDIVEESTIVEESNVPTTPLPSSSRASPVAPATSTSSASASIPKMNVAKALPEVRGHTSYLTFACLIPAPPSSSLSKSASGATSTPTVPPPSSDKPESEQPPEGVGSTDLTGKATS</sequence>
<dbReference type="GO" id="GO:0160107">
    <property type="term" value="F:tRNA (adenine(58)-N1)-methyltransferase activity"/>
    <property type="evidence" value="ECO:0007669"/>
    <property type="project" value="UniProtKB-EC"/>
</dbReference>
<keyword evidence="5" id="KW-0808">Transferase</keyword>
<keyword evidence="13" id="KW-1185">Reference proteome</keyword>
<feature type="compositionally biased region" description="Low complexity" evidence="10">
    <location>
        <begin position="399"/>
        <end position="422"/>
    </location>
</feature>
<evidence type="ECO:0000313" key="12">
    <source>
        <dbReference type="EMBL" id="PPQ72952.1"/>
    </source>
</evidence>
<keyword evidence="6" id="KW-0949">S-adenosyl-L-methionine</keyword>
<evidence type="ECO:0000256" key="8">
    <source>
        <dbReference type="ARBA" id="ARBA00023242"/>
    </source>
</evidence>
<dbReference type="FunCoup" id="A0A409W390">
    <property type="interactions" value="215"/>
</dbReference>
<dbReference type="GO" id="GO:0005634">
    <property type="term" value="C:nucleus"/>
    <property type="evidence" value="ECO:0007669"/>
    <property type="project" value="UniProtKB-SubCell"/>
</dbReference>
<feature type="domain" description="tRNA (adenine(58)-N(1))-methyltransferase catalytic subunit TRM61 C-terminal" evidence="11">
    <location>
        <begin position="62"/>
        <end position="115"/>
    </location>
</feature>
<dbReference type="InterPro" id="IPR029063">
    <property type="entry name" value="SAM-dependent_MTases_sf"/>
</dbReference>
<evidence type="ECO:0000256" key="10">
    <source>
        <dbReference type="SAM" id="MobiDB-lite"/>
    </source>
</evidence>
<dbReference type="InterPro" id="IPR014816">
    <property type="entry name" value="tRNA_MeTrfase_Gcd14"/>
</dbReference>
<dbReference type="SUPFAM" id="SSF53335">
    <property type="entry name" value="S-adenosyl-L-methionine-dependent methyltransferases"/>
    <property type="match status" value="2"/>
</dbReference>
<dbReference type="InParanoid" id="A0A409W390"/>
<dbReference type="Pfam" id="PF08704">
    <property type="entry name" value="GCD14"/>
    <property type="match status" value="2"/>
</dbReference>
<dbReference type="PROSITE" id="PS51620">
    <property type="entry name" value="SAM_TRM61"/>
    <property type="match status" value="1"/>
</dbReference>
<dbReference type="EMBL" id="NHYE01005431">
    <property type="protein sequence ID" value="PPQ72952.1"/>
    <property type="molecule type" value="Genomic_DNA"/>
</dbReference>
<dbReference type="Gene3D" id="3.40.50.150">
    <property type="entry name" value="Vaccinia Virus protein VP39"/>
    <property type="match status" value="1"/>
</dbReference>
<feature type="compositionally biased region" description="Low complexity" evidence="10">
    <location>
        <begin position="451"/>
        <end position="465"/>
    </location>
</feature>
<dbReference type="PANTHER" id="PTHR12133">
    <property type="entry name" value="TRNA (ADENINE(58)-N(1))-METHYLTRANSFERASE"/>
    <property type="match status" value="1"/>
</dbReference>
<comment type="caution">
    <text evidence="12">The sequence shown here is derived from an EMBL/GenBank/DDBJ whole genome shotgun (WGS) entry which is preliminary data.</text>
</comment>
<evidence type="ECO:0000256" key="9">
    <source>
        <dbReference type="ARBA" id="ARBA00033309"/>
    </source>
</evidence>
<evidence type="ECO:0000259" key="11">
    <source>
        <dbReference type="Pfam" id="PF08704"/>
    </source>
</evidence>
<dbReference type="PANTHER" id="PTHR12133:SF2">
    <property type="entry name" value="TRNA (ADENINE(58)-N(1))-METHYLTRANSFERASE CATALYTIC SUBUNIT TRMT61A"/>
    <property type="match status" value="1"/>
</dbReference>
<protein>
    <recommendedName>
        <fullName evidence="3">tRNA (adenine(58)-N(1))-methyltransferase catalytic subunit TRM61</fullName>
        <ecNumber evidence="2">2.1.1.220</ecNumber>
    </recommendedName>
    <alternativeName>
        <fullName evidence="9">tRNA(m1A58)-methyltransferase subunit TRM61</fullName>
    </alternativeName>
</protein>
<feature type="region of interest" description="Disordered" evidence="10">
    <location>
        <begin position="309"/>
        <end position="370"/>
    </location>
</feature>
<evidence type="ECO:0000256" key="4">
    <source>
        <dbReference type="ARBA" id="ARBA00022603"/>
    </source>
</evidence>
<gene>
    <name evidence="12" type="ORF">CVT26_014526</name>
</gene>
<feature type="domain" description="tRNA (adenine(58)-N(1))-methyltransferase catalytic subunit TRM61 C-terminal" evidence="11">
    <location>
        <begin position="145"/>
        <end position="317"/>
    </location>
</feature>
<comment type="subcellular location">
    <subcellularLocation>
        <location evidence="1">Nucleus</location>
    </subcellularLocation>
</comment>
<dbReference type="InterPro" id="IPR049470">
    <property type="entry name" value="TRM61_C"/>
</dbReference>